<dbReference type="InterPro" id="IPR024975">
    <property type="entry name" value="NOV_C"/>
</dbReference>
<organism evidence="2 3">
    <name type="scientific">Streptococcus anginosus</name>
    <dbReference type="NCBI Taxonomy" id="1328"/>
    <lineage>
        <taxon>Bacteria</taxon>
        <taxon>Bacillati</taxon>
        <taxon>Bacillota</taxon>
        <taxon>Bacilli</taxon>
        <taxon>Lactobacillales</taxon>
        <taxon>Streptococcaceae</taxon>
        <taxon>Streptococcus</taxon>
        <taxon>Streptococcus anginosus group</taxon>
    </lineage>
</organism>
<sequence>MHSEAEIRRAIKPLLDRYGQLTTSEVKQRLDEVLVFDDEDKVMSQTRNEILIMQRIGNIVAHQTEQIREYEEGFIVDKNYRPAVFTAVTGISNKNLSPISDAEIKKRKKRTTKFIGRDVDWAKKYEDNQEIGNMGEEFVYQYERDKVASFSKSDVDRVQHLSKLQGDGLGYDISSIDEDGNILRIEVKTTSASADTIFYMSKNEKNFFEQYQDDGAVIYRVFNFDKNTRRGEIKIITATELLNDYNFDPITFAVTKK</sequence>
<name>A0ABT3E9H7_STRAP</name>
<feature type="domain" description="Protein NO VEIN C-terminal" evidence="1">
    <location>
        <begin position="135"/>
        <end position="228"/>
    </location>
</feature>
<keyword evidence="3" id="KW-1185">Reference proteome</keyword>
<evidence type="ECO:0000313" key="3">
    <source>
        <dbReference type="Proteomes" id="UP001526076"/>
    </source>
</evidence>
<dbReference type="EMBL" id="JAPAHU010000010">
    <property type="protein sequence ID" value="MCW1042101.1"/>
    <property type="molecule type" value="Genomic_DNA"/>
</dbReference>
<proteinExistence type="predicted"/>
<evidence type="ECO:0000313" key="2">
    <source>
        <dbReference type="EMBL" id="MCW1042101.1"/>
    </source>
</evidence>
<dbReference type="Pfam" id="PF13020">
    <property type="entry name" value="NOV_C"/>
    <property type="match status" value="1"/>
</dbReference>
<dbReference type="Proteomes" id="UP001526076">
    <property type="component" value="Unassembled WGS sequence"/>
</dbReference>
<reference evidence="2 3" key="1">
    <citation type="submission" date="2022-10" db="EMBL/GenBank/DDBJ databases">
        <title>Comparative genomic study of S. anginosus.</title>
        <authorList>
            <person name="Prasad A."/>
            <person name="Ene A."/>
            <person name="Jablonska S."/>
            <person name="Du J."/>
            <person name="Wolfe A.J."/>
            <person name="Putonti C."/>
        </authorList>
    </citation>
    <scope>NUCLEOTIDE SEQUENCE [LARGE SCALE GENOMIC DNA]</scope>
    <source>
        <strain evidence="2 3">UMB9231</strain>
    </source>
</reference>
<dbReference type="RefSeq" id="WP_024051479.1">
    <property type="nucleotide sequence ID" value="NZ_CP118046.1"/>
</dbReference>
<accession>A0ABT3E9H7</accession>
<comment type="caution">
    <text evidence="2">The sequence shown here is derived from an EMBL/GenBank/DDBJ whole genome shotgun (WGS) entry which is preliminary data.</text>
</comment>
<protein>
    <submittedName>
        <fullName evidence="2">DUF3883 domain-containing protein</fullName>
    </submittedName>
</protein>
<gene>
    <name evidence="2" type="ORF">OJ597_06490</name>
</gene>
<evidence type="ECO:0000259" key="1">
    <source>
        <dbReference type="Pfam" id="PF13020"/>
    </source>
</evidence>